<dbReference type="SMR" id="Q9UAV6"/>
<gene>
    <name evidence="2" type="ORF">CELE_F46E10.3</name>
    <name evidence="2 4" type="ORF">F46E10.3</name>
</gene>
<evidence type="ECO:0000259" key="1">
    <source>
        <dbReference type="PROSITE" id="PS50181"/>
    </source>
</evidence>
<evidence type="ECO:0000313" key="4">
    <source>
        <dbReference type="WormBase" id="F46E10.3"/>
    </source>
</evidence>
<dbReference type="Proteomes" id="UP000001940">
    <property type="component" value="Chromosome V"/>
</dbReference>
<evidence type="ECO:0000313" key="2">
    <source>
        <dbReference type="EMBL" id="CCD71320.1"/>
    </source>
</evidence>
<protein>
    <submittedName>
        <fullName evidence="2">F-box domain-containing protein</fullName>
    </submittedName>
</protein>
<accession>Q9UAV6</accession>
<dbReference type="AlphaFoldDB" id="Q9UAV6"/>
<feature type="domain" description="F-box" evidence="1">
    <location>
        <begin position="9"/>
        <end position="53"/>
    </location>
</feature>
<organism evidence="2 3">
    <name type="scientific">Caenorhabditis elegans</name>
    <dbReference type="NCBI Taxonomy" id="6239"/>
    <lineage>
        <taxon>Eukaryota</taxon>
        <taxon>Metazoa</taxon>
        <taxon>Ecdysozoa</taxon>
        <taxon>Nematoda</taxon>
        <taxon>Chromadorea</taxon>
        <taxon>Rhabditida</taxon>
        <taxon>Rhabditina</taxon>
        <taxon>Rhabditomorpha</taxon>
        <taxon>Rhabditoidea</taxon>
        <taxon>Rhabditidae</taxon>
        <taxon>Peloderinae</taxon>
        <taxon>Caenorhabditis</taxon>
    </lineage>
</organism>
<dbReference type="Pfam" id="PF00646">
    <property type="entry name" value="F-box"/>
    <property type="match status" value="1"/>
</dbReference>
<dbReference type="KEGG" id="cel:CELE_F46E10.3"/>
<dbReference type="HOGENOM" id="CLU_2308575_0_0_1"/>
<dbReference type="PhylomeDB" id="Q9UAV6"/>
<dbReference type="GeneID" id="185849"/>
<keyword evidence="3" id="KW-1185">Reference proteome</keyword>
<dbReference type="AGR" id="WB:WBGene00018490"/>
<dbReference type="UCSC" id="F46E10.3">
    <property type="organism name" value="c. elegans"/>
</dbReference>
<dbReference type="WormBase" id="F46E10.3">
    <property type="protein sequence ID" value="CE45474"/>
    <property type="gene ID" value="WBGene00018490"/>
</dbReference>
<dbReference type="EMBL" id="BX284605">
    <property type="protein sequence ID" value="CCD71320.1"/>
    <property type="molecule type" value="Genomic_DNA"/>
</dbReference>
<evidence type="ECO:0000313" key="3">
    <source>
        <dbReference type="Proteomes" id="UP000001940"/>
    </source>
</evidence>
<dbReference type="InParanoid" id="Q9UAV6"/>
<sequence>MNIIFQSKRYCLILLPSETIQIILSNLEPLELINISKSNMRAKEIVTEFARKHLRGCYNVAASIMVHRVSKSQSVRKIRKLGVSSNLENNTSFSMRIDQF</sequence>
<dbReference type="InterPro" id="IPR001810">
    <property type="entry name" value="F-box_dom"/>
</dbReference>
<dbReference type="PaxDb" id="6239-F46E10.3"/>
<dbReference type="RefSeq" id="NP_504657.2">
    <property type="nucleotide sequence ID" value="NM_072256.2"/>
</dbReference>
<reference evidence="2 3" key="1">
    <citation type="journal article" date="1998" name="Science">
        <title>Genome sequence of the nematode C. elegans: a platform for investigating biology.</title>
        <authorList>
            <consortium name="The C. elegans sequencing consortium"/>
            <person name="Sulson J.E."/>
            <person name="Waterston R."/>
        </authorList>
    </citation>
    <scope>NUCLEOTIDE SEQUENCE [LARGE SCALE GENOMIC DNA]</scope>
    <source>
        <strain evidence="2 3">Bristol N2</strain>
    </source>
</reference>
<dbReference type="CTD" id="185849"/>
<name>Q9UAV6_CAEEL</name>
<proteinExistence type="predicted"/>
<dbReference type="PROSITE" id="PS50181">
    <property type="entry name" value="FBOX"/>
    <property type="match status" value="1"/>
</dbReference>